<dbReference type="GO" id="GO:0050660">
    <property type="term" value="F:flavin adenine dinucleotide binding"/>
    <property type="evidence" value="ECO:0007669"/>
    <property type="project" value="TreeGrafter"/>
</dbReference>
<dbReference type="RefSeq" id="WP_190292105.1">
    <property type="nucleotide sequence ID" value="NZ_JABFCZ010000014.1"/>
</dbReference>
<dbReference type="InterPro" id="IPR008333">
    <property type="entry name" value="Cbr1-like_FAD-bd_dom"/>
</dbReference>
<sequence length="427" mass="46301">MILALQIGGGFIVIAALLQAGAGMITQFAGALRKRHMDQQRLAFFKKQTDILIKRAETDRQRNVLTWSGKRKFRVVRRQLENKLGDICSFYLEPHDGGSLPPFLPGQFLTFELNIPDQPRPVVRCYSLSGSPEDRDFYRISVRRLGPPPSAEPGVPPGLSSNFFHNNVKEGDVIDVMAPNGKFHLDVHSDRPVALIGGGVGLTPVLSMLKWLADTNSHREAWFFYAVRNGEDIACIDEIREIISNNSNFHLVVLYSDPADDDVAAKNCDCAGYLSIDVMKDYLKTSNFEFYICGPPPMMNAVTTSLKEWGVPEEDIRFEAFGPASVKKAAPAAAAESSASGGEAPTVSFARSNKSVPWSEAAETLLDLAEECGVQIASGCRAGNCGTCATAVKEGKVTYVTPPTSQPAKGTALVCIACPDGDIVLDA</sequence>
<evidence type="ECO:0000259" key="9">
    <source>
        <dbReference type="PROSITE" id="PS51085"/>
    </source>
</evidence>
<evidence type="ECO:0000256" key="5">
    <source>
        <dbReference type="ARBA" id="ARBA00022827"/>
    </source>
</evidence>
<dbReference type="Proteomes" id="UP000598467">
    <property type="component" value="Unassembled WGS sequence"/>
</dbReference>
<dbReference type="GO" id="GO:0051537">
    <property type="term" value="F:2 iron, 2 sulfur cluster binding"/>
    <property type="evidence" value="ECO:0007669"/>
    <property type="project" value="UniProtKB-KW"/>
</dbReference>
<dbReference type="GO" id="GO:0046872">
    <property type="term" value="F:metal ion binding"/>
    <property type="evidence" value="ECO:0007669"/>
    <property type="project" value="UniProtKB-KW"/>
</dbReference>
<evidence type="ECO:0000313" key="11">
    <source>
        <dbReference type="EMBL" id="MBD1547350.1"/>
    </source>
</evidence>
<dbReference type="InterPro" id="IPR001433">
    <property type="entry name" value="OxRdtase_FAD/NAD-bd"/>
</dbReference>
<dbReference type="InterPro" id="IPR006058">
    <property type="entry name" value="2Fe2S_fd_BS"/>
</dbReference>
<keyword evidence="7" id="KW-0408">Iron</keyword>
<feature type="domain" description="FAD-binding FR-type" evidence="10">
    <location>
        <begin position="68"/>
        <end position="186"/>
    </location>
</feature>
<evidence type="ECO:0000256" key="1">
    <source>
        <dbReference type="ARBA" id="ARBA00001974"/>
    </source>
</evidence>
<protein>
    <submittedName>
        <fullName evidence="11">2Fe-2S iron-sulfur cluster binding domain-containing protein</fullName>
    </submittedName>
</protein>
<dbReference type="PROSITE" id="PS00197">
    <property type="entry name" value="2FE2S_FER_1"/>
    <property type="match status" value="1"/>
</dbReference>
<dbReference type="Gene3D" id="3.40.50.80">
    <property type="entry name" value="Nucleotide-binding domain of ferredoxin-NADP reductase (FNR) module"/>
    <property type="match status" value="1"/>
</dbReference>
<evidence type="ECO:0000256" key="3">
    <source>
        <dbReference type="ARBA" id="ARBA00022714"/>
    </source>
</evidence>
<accession>A0A926P075</accession>
<dbReference type="InterPro" id="IPR036010">
    <property type="entry name" value="2Fe-2S_ferredoxin-like_sf"/>
</dbReference>
<dbReference type="CDD" id="cd00207">
    <property type="entry name" value="fer2"/>
    <property type="match status" value="1"/>
</dbReference>
<keyword evidence="3" id="KW-0001">2Fe-2S</keyword>
<dbReference type="Gene3D" id="3.10.20.30">
    <property type="match status" value="1"/>
</dbReference>
<dbReference type="InterPro" id="IPR017927">
    <property type="entry name" value="FAD-bd_FR_type"/>
</dbReference>
<proteinExistence type="predicted"/>
<keyword evidence="4" id="KW-0479">Metal-binding</keyword>
<evidence type="ECO:0000256" key="8">
    <source>
        <dbReference type="ARBA" id="ARBA00023014"/>
    </source>
</evidence>
<organism evidence="11 12">
    <name type="scientific">Roseibium aggregatum</name>
    <dbReference type="NCBI Taxonomy" id="187304"/>
    <lineage>
        <taxon>Bacteria</taxon>
        <taxon>Pseudomonadati</taxon>
        <taxon>Pseudomonadota</taxon>
        <taxon>Alphaproteobacteria</taxon>
        <taxon>Hyphomicrobiales</taxon>
        <taxon>Stappiaceae</taxon>
        <taxon>Roseibium</taxon>
    </lineage>
</organism>
<dbReference type="PRINTS" id="PR00406">
    <property type="entry name" value="CYTB5RDTASE"/>
</dbReference>
<keyword evidence="6" id="KW-0560">Oxidoreductase</keyword>
<dbReference type="GO" id="GO:0016491">
    <property type="term" value="F:oxidoreductase activity"/>
    <property type="evidence" value="ECO:0007669"/>
    <property type="project" value="UniProtKB-KW"/>
</dbReference>
<dbReference type="Pfam" id="PF00111">
    <property type="entry name" value="Fer2"/>
    <property type="match status" value="1"/>
</dbReference>
<keyword evidence="2" id="KW-0285">Flavoprotein</keyword>
<dbReference type="Pfam" id="PF00970">
    <property type="entry name" value="FAD_binding_6"/>
    <property type="match status" value="1"/>
</dbReference>
<dbReference type="SUPFAM" id="SSF54292">
    <property type="entry name" value="2Fe-2S ferredoxin-like"/>
    <property type="match status" value="1"/>
</dbReference>
<evidence type="ECO:0000259" key="10">
    <source>
        <dbReference type="PROSITE" id="PS51384"/>
    </source>
</evidence>
<dbReference type="EMBL" id="JABFCZ010000014">
    <property type="protein sequence ID" value="MBD1547350.1"/>
    <property type="molecule type" value="Genomic_DNA"/>
</dbReference>
<gene>
    <name evidence="11" type="ORF">HK439_13870</name>
</gene>
<dbReference type="AlphaFoldDB" id="A0A926P075"/>
<dbReference type="Pfam" id="PF00175">
    <property type="entry name" value="NAD_binding_1"/>
    <property type="match status" value="1"/>
</dbReference>
<dbReference type="Gene3D" id="2.40.30.10">
    <property type="entry name" value="Translation factors"/>
    <property type="match status" value="1"/>
</dbReference>
<dbReference type="PANTHER" id="PTHR47354:SF8">
    <property type="entry name" value="1,2-PHENYLACETYL-COA EPOXIDASE, SUBUNIT E"/>
    <property type="match status" value="1"/>
</dbReference>
<evidence type="ECO:0000313" key="12">
    <source>
        <dbReference type="Proteomes" id="UP000598467"/>
    </source>
</evidence>
<reference evidence="11" key="1">
    <citation type="submission" date="2020-05" db="EMBL/GenBank/DDBJ databases">
        <title>Identification of trans-AT polyketide cluster in two marine bacteria, producers of a novel glutaramide-containing polyketide sesbanimide D and analogs.</title>
        <authorList>
            <person name="Kacar D."/>
            <person name="Rodriguez P."/>
            <person name="Canedo L."/>
            <person name="Gonzalez E."/>
            <person name="Galan B."/>
            <person name="De La Calle F."/>
            <person name="Garcia J.L."/>
        </authorList>
    </citation>
    <scope>NUCLEOTIDE SEQUENCE</scope>
    <source>
        <strain evidence="11">PHM038</strain>
    </source>
</reference>
<dbReference type="PROSITE" id="PS51384">
    <property type="entry name" value="FAD_FR"/>
    <property type="match status" value="1"/>
</dbReference>
<evidence type="ECO:0000256" key="2">
    <source>
        <dbReference type="ARBA" id="ARBA00022630"/>
    </source>
</evidence>
<dbReference type="InterPro" id="IPR050415">
    <property type="entry name" value="MRET"/>
</dbReference>
<evidence type="ECO:0000256" key="6">
    <source>
        <dbReference type="ARBA" id="ARBA00023002"/>
    </source>
</evidence>
<feature type="domain" description="2Fe-2S ferredoxin-type" evidence="9">
    <location>
        <begin position="345"/>
        <end position="427"/>
    </location>
</feature>
<dbReference type="PANTHER" id="PTHR47354">
    <property type="entry name" value="NADH OXIDOREDUCTASE HCR"/>
    <property type="match status" value="1"/>
</dbReference>
<dbReference type="SUPFAM" id="SSF63380">
    <property type="entry name" value="Riboflavin synthase domain-like"/>
    <property type="match status" value="1"/>
</dbReference>
<dbReference type="InterPro" id="IPR001041">
    <property type="entry name" value="2Fe-2S_ferredoxin-type"/>
</dbReference>
<evidence type="ECO:0000256" key="7">
    <source>
        <dbReference type="ARBA" id="ARBA00023004"/>
    </source>
</evidence>
<evidence type="ECO:0000256" key="4">
    <source>
        <dbReference type="ARBA" id="ARBA00022723"/>
    </source>
</evidence>
<dbReference type="InterPro" id="IPR039261">
    <property type="entry name" value="FNR_nucleotide-bd"/>
</dbReference>
<dbReference type="PROSITE" id="PS51085">
    <property type="entry name" value="2FE2S_FER_2"/>
    <property type="match status" value="1"/>
</dbReference>
<keyword evidence="5" id="KW-0274">FAD</keyword>
<name>A0A926P075_9HYPH</name>
<dbReference type="SUPFAM" id="SSF52343">
    <property type="entry name" value="Ferredoxin reductase-like, C-terminal NADP-linked domain"/>
    <property type="match status" value="1"/>
</dbReference>
<comment type="cofactor">
    <cofactor evidence="1">
        <name>FAD</name>
        <dbReference type="ChEBI" id="CHEBI:57692"/>
    </cofactor>
</comment>
<dbReference type="InterPro" id="IPR017938">
    <property type="entry name" value="Riboflavin_synthase-like_b-brl"/>
</dbReference>
<keyword evidence="8" id="KW-0411">Iron-sulfur</keyword>
<comment type="caution">
    <text evidence="11">The sequence shown here is derived from an EMBL/GenBank/DDBJ whole genome shotgun (WGS) entry which is preliminary data.</text>
</comment>
<dbReference type="InterPro" id="IPR012675">
    <property type="entry name" value="Beta-grasp_dom_sf"/>
</dbReference>
<dbReference type="CDD" id="cd06184">
    <property type="entry name" value="flavohem_like_fad_nad_binding"/>
    <property type="match status" value="1"/>
</dbReference>